<comment type="caution">
    <text evidence="6">The sequence shown here is derived from an EMBL/GenBank/DDBJ whole genome shotgun (WGS) entry which is preliminary data.</text>
</comment>
<feature type="domain" description="ABC transporter" evidence="5">
    <location>
        <begin position="4"/>
        <end position="221"/>
    </location>
</feature>
<dbReference type="SMART" id="SM00382">
    <property type="entry name" value="AAA"/>
    <property type="match status" value="1"/>
</dbReference>
<dbReference type="CDD" id="cd03255">
    <property type="entry name" value="ABC_MJ0796_LolCDE_FtsE"/>
    <property type="match status" value="1"/>
</dbReference>
<comment type="similarity">
    <text evidence="1">Belongs to the ABC transporter superfamily.</text>
</comment>
<reference evidence="6 7" key="1">
    <citation type="journal article" date="2019" name="Nat. Microbiol.">
        <title>Wide diversity of methane and short-chain alkane metabolisms in uncultured archaea.</title>
        <authorList>
            <person name="Borrel G."/>
            <person name="Adam P.S."/>
            <person name="McKay L.J."/>
            <person name="Chen L.X."/>
            <person name="Sierra-Garcia I.N."/>
            <person name="Sieber C.M."/>
            <person name="Letourneur Q."/>
            <person name="Ghozlane A."/>
            <person name="Andersen G.L."/>
            <person name="Li W.J."/>
            <person name="Hallam S.J."/>
            <person name="Muyzer G."/>
            <person name="de Oliveira V.M."/>
            <person name="Inskeep W.P."/>
            <person name="Banfield J.F."/>
            <person name="Gribaldo S."/>
        </authorList>
    </citation>
    <scope>NUCLEOTIDE SEQUENCE [LARGE SCALE GENOMIC DNA]</scope>
    <source>
        <strain evidence="6">NM1a</strain>
    </source>
</reference>
<dbReference type="PANTHER" id="PTHR42798:SF6">
    <property type="entry name" value="CELL DIVISION ATP-BINDING PROTEIN FTSE"/>
    <property type="match status" value="1"/>
</dbReference>
<dbReference type="PROSITE" id="PS00211">
    <property type="entry name" value="ABC_TRANSPORTER_1"/>
    <property type="match status" value="1"/>
</dbReference>
<dbReference type="InterPro" id="IPR017871">
    <property type="entry name" value="ABC_transporter-like_CS"/>
</dbReference>
<name>A0A520KSY4_METT2</name>
<evidence type="ECO:0000256" key="3">
    <source>
        <dbReference type="ARBA" id="ARBA00022741"/>
    </source>
</evidence>
<dbReference type="PANTHER" id="PTHR42798">
    <property type="entry name" value="LIPOPROTEIN-RELEASING SYSTEM ATP-BINDING PROTEIN LOLD"/>
    <property type="match status" value="1"/>
</dbReference>
<evidence type="ECO:0000313" key="7">
    <source>
        <dbReference type="Proteomes" id="UP000317158"/>
    </source>
</evidence>
<evidence type="ECO:0000259" key="5">
    <source>
        <dbReference type="PROSITE" id="PS50893"/>
    </source>
</evidence>
<dbReference type="SUPFAM" id="SSF52540">
    <property type="entry name" value="P-loop containing nucleoside triphosphate hydrolases"/>
    <property type="match status" value="1"/>
</dbReference>
<dbReference type="EMBL" id="RXIF01000004">
    <property type="protein sequence ID" value="RZN64994.1"/>
    <property type="molecule type" value="Genomic_DNA"/>
</dbReference>
<dbReference type="GO" id="GO:0005524">
    <property type="term" value="F:ATP binding"/>
    <property type="evidence" value="ECO:0007669"/>
    <property type="project" value="UniProtKB-KW"/>
</dbReference>
<dbReference type="GO" id="GO:0016887">
    <property type="term" value="F:ATP hydrolysis activity"/>
    <property type="evidence" value="ECO:0007669"/>
    <property type="project" value="InterPro"/>
</dbReference>
<evidence type="ECO:0000256" key="2">
    <source>
        <dbReference type="ARBA" id="ARBA00022448"/>
    </source>
</evidence>
<dbReference type="InterPro" id="IPR003593">
    <property type="entry name" value="AAA+_ATPase"/>
</dbReference>
<proteinExistence type="inferred from homology"/>
<dbReference type="AlphaFoldDB" id="A0A520KSY4"/>
<evidence type="ECO:0000256" key="4">
    <source>
        <dbReference type="ARBA" id="ARBA00022840"/>
    </source>
</evidence>
<dbReference type="InterPro" id="IPR017911">
    <property type="entry name" value="MacB-like_ATP-bd"/>
</dbReference>
<dbReference type="GO" id="GO:0098796">
    <property type="term" value="C:membrane protein complex"/>
    <property type="evidence" value="ECO:0007669"/>
    <property type="project" value="UniProtKB-ARBA"/>
</dbReference>
<dbReference type="Proteomes" id="UP000317158">
    <property type="component" value="Unassembled WGS sequence"/>
</dbReference>
<keyword evidence="3" id="KW-0547">Nucleotide-binding</keyword>
<evidence type="ECO:0000313" key="6">
    <source>
        <dbReference type="EMBL" id="RZN64994.1"/>
    </source>
</evidence>
<keyword evidence="2" id="KW-0813">Transport</keyword>
<organism evidence="6 7">
    <name type="scientific">Methanoliparum thermophilum</name>
    <dbReference type="NCBI Taxonomy" id="2491083"/>
    <lineage>
        <taxon>Archaea</taxon>
        <taxon>Methanobacteriati</taxon>
        <taxon>Methanobacteriota</taxon>
        <taxon>Candidatus Methanoliparia</taxon>
        <taxon>Candidatus Methanoliparales</taxon>
        <taxon>Candidatus Methanoliparaceae</taxon>
        <taxon>Candidatus Methanoliparum</taxon>
    </lineage>
</organism>
<sequence>MSILSLVDVEKIYVRGAIKVSALKKVSLEIEEGDFVAIVGPSGSGKSTLLNVIGGLDRPTSGKIILKGEDLSELSEDDLARIRMEEIGFIFQQYNLIHTMDSLENVSLPLYFAGVGKKKRLEKAKLLLEQMGLGDRLYHKPNELSGGEQQRVAIARALVNNPKIILGDEPTGNIDSQAGTMIIDILKELNMENRTIIIVTHDMEIAKKTQYIIRMRDGMIIN</sequence>
<gene>
    <name evidence="6" type="ORF">EF806_02840</name>
</gene>
<dbReference type="Gene3D" id="3.40.50.300">
    <property type="entry name" value="P-loop containing nucleotide triphosphate hydrolases"/>
    <property type="match status" value="1"/>
</dbReference>
<keyword evidence="4 6" id="KW-0067">ATP-binding</keyword>
<dbReference type="PROSITE" id="PS50893">
    <property type="entry name" value="ABC_TRANSPORTER_2"/>
    <property type="match status" value="1"/>
</dbReference>
<dbReference type="Pfam" id="PF00005">
    <property type="entry name" value="ABC_tran"/>
    <property type="match status" value="1"/>
</dbReference>
<dbReference type="InterPro" id="IPR027417">
    <property type="entry name" value="P-loop_NTPase"/>
</dbReference>
<dbReference type="FunFam" id="3.40.50.300:FF:000032">
    <property type="entry name" value="Export ABC transporter ATP-binding protein"/>
    <property type="match status" value="1"/>
</dbReference>
<dbReference type="InterPro" id="IPR003439">
    <property type="entry name" value="ABC_transporter-like_ATP-bd"/>
</dbReference>
<accession>A0A520KSY4</accession>
<evidence type="ECO:0000256" key="1">
    <source>
        <dbReference type="ARBA" id="ARBA00005417"/>
    </source>
</evidence>
<protein>
    <submittedName>
        <fullName evidence="6">ABC transporter ATP-binding protein</fullName>
    </submittedName>
</protein>
<dbReference type="GO" id="GO:0022857">
    <property type="term" value="F:transmembrane transporter activity"/>
    <property type="evidence" value="ECO:0007669"/>
    <property type="project" value="UniProtKB-ARBA"/>
</dbReference>